<comment type="similarity">
    <text evidence="1 4">Belongs to the bacterial flagellin family.</text>
</comment>
<evidence type="ECO:0000313" key="7">
    <source>
        <dbReference type="EMBL" id="NMD98747.1"/>
    </source>
</evidence>
<reference evidence="7 8" key="1">
    <citation type="submission" date="2020-04" db="EMBL/GenBank/DDBJ databases">
        <authorList>
            <person name="Hitch T.C.A."/>
            <person name="Wylensek D."/>
            <person name="Clavel T."/>
        </authorList>
    </citation>
    <scope>NUCLEOTIDE SEQUENCE [LARGE SCALE GENOMIC DNA]</scope>
    <source>
        <strain evidence="7 8">PG-130-P53-12</strain>
    </source>
</reference>
<gene>
    <name evidence="7" type="ORF">HF878_04505</name>
</gene>
<proteinExistence type="inferred from homology"/>
<dbReference type="Gene3D" id="1.20.1330.10">
    <property type="entry name" value="f41 fragment of flagellin, N-terminal domain"/>
    <property type="match status" value="2"/>
</dbReference>
<name>A0A848BBV7_9FIRM</name>
<evidence type="ECO:0000256" key="4">
    <source>
        <dbReference type="RuleBase" id="RU362073"/>
    </source>
</evidence>
<dbReference type="Proteomes" id="UP000543804">
    <property type="component" value="Unassembled WGS sequence"/>
</dbReference>
<evidence type="ECO:0000256" key="1">
    <source>
        <dbReference type="ARBA" id="ARBA00005709"/>
    </source>
</evidence>
<evidence type="ECO:0000256" key="3">
    <source>
        <dbReference type="ARBA" id="ARBA00023143"/>
    </source>
</evidence>
<keyword evidence="8" id="KW-1185">Reference proteome</keyword>
<accession>A0A848BBV7</accession>
<dbReference type="InterPro" id="IPR046358">
    <property type="entry name" value="Flagellin_C"/>
</dbReference>
<dbReference type="GO" id="GO:0005198">
    <property type="term" value="F:structural molecule activity"/>
    <property type="evidence" value="ECO:0007669"/>
    <property type="project" value="UniProtKB-UniRule"/>
</dbReference>
<dbReference type="AlphaFoldDB" id="A0A848BBV7"/>
<protein>
    <recommendedName>
        <fullName evidence="2 4">Flagellin</fullName>
    </recommendedName>
</protein>
<dbReference type="RefSeq" id="WP_170077322.1">
    <property type="nucleotide sequence ID" value="NZ_JABAFA010000010.1"/>
</dbReference>
<dbReference type="PRINTS" id="PR00207">
    <property type="entry name" value="FLAGELLIN"/>
</dbReference>
<dbReference type="InterPro" id="IPR042187">
    <property type="entry name" value="Flagellin_C_sub2"/>
</dbReference>
<dbReference type="GO" id="GO:0005576">
    <property type="term" value="C:extracellular region"/>
    <property type="evidence" value="ECO:0007669"/>
    <property type="project" value="UniProtKB-SubCell"/>
</dbReference>
<dbReference type="Gene3D" id="3.30.70.2120">
    <property type="match status" value="1"/>
</dbReference>
<dbReference type="SUPFAM" id="SSF64518">
    <property type="entry name" value="Phase 1 flagellin"/>
    <property type="match status" value="1"/>
</dbReference>
<dbReference type="Gene3D" id="6.10.10.10">
    <property type="entry name" value="Flagellar export chaperone, C-terminal domain"/>
    <property type="match status" value="1"/>
</dbReference>
<keyword evidence="3 4" id="KW-0975">Bacterial flagellum</keyword>
<evidence type="ECO:0000259" key="5">
    <source>
        <dbReference type="Pfam" id="PF00669"/>
    </source>
</evidence>
<comment type="function">
    <text evidence="4">Flagellin is the subunit protein which polymerizes to form the filaments of bacterial flagella.</text>
</comment>
<dbReference type="GO" id="GO:0009288">
    <property type="term" value="C:bacterial-type flagellum"/>
    <property type="evidence" value="ECO:0007669"/>
    <property type="project" value="UniProtKB-SubCell"/>
</dbReference>
<keyword evidence="4" id="KW-0964">Secreted</keyword>
<dbReference type="Pfam" id="PF00669">
    <property type="entry name" value="Flagellin_N"/>
    <property type="match status" value="1"/>
</dbReference>
<dbReference type="PANTHER" id="PTHR42792">
    <property type="entry name" value="FLAGELLIN"/>
    <property type="match status" value="1"/>
</dbReference>
<dbReference type="InterPro" id="IPR001492">
    <property type="entry name" value="Flagellin"/>
</dbReference>
<evidence type="ECO:0000313" key="8">
    <source>
        <dbReference type="Proteomes" id="UP000543804"/>
    </source>
</evidence>
<evidence type="ECO:0000259" key="6">
    <source>
        <dbReference type="Pfam" id="PF00700"/>
    </source>
</evidence>
<comment type="subcellular location">
    <subcellularLocation>
        <location evidence="4">Secreted</location>
    </subcellularLocation>
    <subcellularLocation>
        <location evidence="4">Bacterial flagellum</location>
    </subcellularLocation>
</comment>
<dbReference type="PANTHER" id="PTHR42792:SF2">
    <property type="entry name" value="FLAGELLIN"/>
    <property type="match status" value="1"/>
</dbReference>
<keyword evidence="7" id="KW-0282">Flagellum</keyword>
<comment type="caution">
    <text evidence="7">The sequence shown here is derived from an EMBL/GenBank/DDBJ whole genome shotgun (WGS) entry which is preliminary data.</text>
</comment>
<keyword evidence="7" id="KW-0969">Cilium</keyword>
<evidence type="ECO:0000256" key="2">
    <source>
        <dbReference type="ARBA" id="ARBA00020110"/>
    </source>
</evidence>
<keyword evidence="7" id="KW-0966">Cell projection</keyword>
<feature type="domain" description="Flagellin C-terminal" evidence="6">
    <location>
        <begin position="356"/>
        <end position="440"/>
    </location>
</feature>
<sequence length="441" mass="46526">MAMVVKNNMSAISTLNTLNKNSSALSKSLQKVSSGMKINSAADDASGYAISERMRVQIRGLDQSNQNTQNGTSMMKVAEGAVSSTVDILKTLKEKVINAANDTNTDADRATIQKELDQSIDQINDNANVTYNGKYLVDGSKSAKVTQTTTAMTNESLNSTTAWTTALTNLTDRNGNKLNINSTYSISVSFVHEGTTYTTTTQIGTKSLSDLLTKSAVGGGETKAISTYLKTKGSDNVIGKDIAGDTVYTADRGNALTLTAAKSGVSGQISGVTFSVMNTQGAEQKSINAVLDNFSESIRAQNTSKDNAISLQVGTKANQSIKVGLTDMRAEALGLQSSSGTTIQIGTQKQANAAINVLDNAVQKALDQQTTIGAVQSRLSYTSSNLTTASENVQSSESTIRDADMAKEMTEYTKNNVLLQAAQSMLAQANQSSSSVLSLLQ</sequence>
<feature type="domain" description="Flagellin N-terminal" evidence="5">
    <location>
        <begin position="5"/>
        <end position="141"/>
    </location>
</feature>
<organism evidence="7 8">
    <name type="scientific">Selenomonas bovis</name>
    <dbReference type="NCBI Taxonomy" id="416586"/>
    <lineage>
        <taxon>Bacteria</taxon>
        <taxon>Bacillati</taxon>
        <taxon>Bacillota</taxon>
        <taxon>Negativicutes</taxon>
        <taxon>Selenomonadales</taxon>
        <taxon>Selenomonadaceae</taxon>
        <taxon>Selenomonas</taxon>
    </lineage>
</organism>
<dbReference type="InterPro" id="IPR001029">
    <property type="entry name" value="Flagellin_N"/>
</dbReference>
<dbReference type="EMBL" id="JABAFA010000010">
    <property type="protein sequence ID" value="NMD98747.1"/>
    <property type="molecule type" value="Genomic_DNA"/>
</dbReference>
<dbReference type="Pfam" id="PF00700">
    <property type="entry name" value="Flagellin_C"/>
    <property type="match status" value="1"/>
</dbReference>